<dbReference type="Proteomes" id="UP000000528">
    <property type="component" value="Chromosome"/>
</dbReference>
<evidence type="ECO:0000313" key="2">
    <source>
        <dbReference type="EMBL" id="CAC13389.1"/>
    </source>
</evidence>
<dbReference type="HOGENOM" id="CLU_279375_0_0_14"/>
<dbReference type="GO" id="GO:0006629">
    <property type="term" value="P:lipid metabolic process"/>
    <property type="evidence" value="ECO:0007669"/>
    <property type="project" value="InterPro"/>
</dbReference>
<dbReference type="InterPro" id="IPR001711">
    <property type="entry name" value="PLipase_C_Pinositol-sp_Y"/>
</dbReference>
<feature type="domain" description="PI-PLC Y-box" evidence="1">
    <location>
        <begin position="614"/>
        <end position="671"/>
    </location>
</feature>
<dbReference type="InterPro" id="IPR007326">
    <property type="entry name" value="Lipoprotein-assoc_dom"/>
</dbReference>
<dbReference type="STRING" id="272635.gene:17576803"/>
<dbReference type="RefSeq" id="WP_010925020.1">
    <property type="nucleotide sequence ID" value="NC_002771.1"/>
</dbReference>
<sequence length="1128" mass="127056">MKKSRVILLSSLAVLAVPVIAITSVGAYFVTKKQADITISPEKEAEYKNEINDFHQRSEFRIDFAPTRLVANIKQITNTNPNISLSNFNLFSRTNFSNPTFRTEILSWKPHGIDSVLVEYSVSKTFREVEGDKEVKEVFSGILSGFKVDAKTAVDTIVSQKPEILFNINSQPSSNVPLNKSIRNISEEDFLAPKAQFGEKYNIKIVNRDIEKNILTLEISVSRDETSSNEQTNTYSGTYTKVISNLTDHLSVSLLNHFQQESSQIRLGFRKNSSDNLEQRADENILPSLLKKENFGLLQSEGQIEVDGTSHNVVFEVDSINQVDNENGSLSLNVKVSLQSNSKISAIVTKTFEGFQKKAAYLDSIIEKIGRQHGELQSSWVDNLKFFRENFSASEFKSKEPAVLINDFGNRIKETFEKLILQSNTTLTDEEKAFWTVDKLDALRDLKNEIIKVDIPNKGNQTSSDTVVIDVKVYFTVENGTSTELALRLDGFLSDLDFELLQVANNISQRQNSSLRISFNNSYANRSSFTPSNFKKLIEQRHATNNAANTAHTLLDELKSVYSLSAQNSSFNFEIVDDVKENNQHVSFEADDRTGSISFLIKITKVGDTSGKFRLYRHYDSSYVSEFQNANLRINEIIRSRLLPDFVHHERKEITQVKPSEVRADDFTFLPTTLQNNNVSNDIQIRVIQIKNDANADVSGIVKGVVELRTSFGNSRTYDFEIPGFASERLTNKQAIERAITEIENIKLRESDLGTLPSLLNNASFRELVYEKDKDITFNITKLENVNDVVGTITVAIEARKGQNDSLSIVSFTQTLRFLWNIGRELNAKIDDQRINFILQNKGEKLPSDLKKLSDQEFKEYVKLDPTIFLNSLNVSYKFVSGQILQNSKDDNDIPSLEMRLVLVSNPNYINNLPQPIESKEFTINLTRVQGLKSNEDLINEDFDKNFLTSSRIVYNGEKSQKAPDSLLTSDLSINDAKDSQNRSVASDVVYEVTNVMAQDLDKGSAIVEVTGKKDRSSVKRNFVVEGFMTAAMAVSEAFKDQMHPRLVANVDRSQILASAITKESLTFHDIANPERANKDKNGVIHEIDTVSATQEDRDNGQVQVSVKISKGNSSSIYRVIVLGFKRG</sequence>
<protein>
    <recommendedName>
        <fullName evidence="1">PI-PLC Y-box domain-containing protein</fullName>
    </recommendedName>
</protein>
<gene>
    <name evidence="2" type="ordered locus">MYPU_2160</name>
</gene>
<dbReference type="GO" id="GO:0035556">
    <property type="term" value="P:intracellular signal transduction"/>
    <property type="evidence" value="ECO:0007669"/>
    <property type="project" value="InterPro"/>
</dbReference>
<dbReference type="EMBL" id="AL445563">
    <property type="protein sequence ID" value="CAC13389.1"/>
    <property type="molecule type" value="Genomic_DNA"/>
</dbReference>
<evidence type="ECO:0000313" key="3">
    <source>
        <dbReference type="Proteomes" id="UP000000528"/>
    </source>
</evidence>
<reference evidence="2 3" key="1">
    <citation type="journal article" date="2001" name="Nucleic Acids Res.">
        <title>The complete genome sequence of the murine respiratory pathogen Mycoplasma pulmonis.</title>
        <authorList>
            <person name="Chambaud I."/>
            <person name="Heilig R."/>
            <person name="Ferris S."/>
            <person name="Barbe V."/>
            <person name="Samson D."/>
            <person name="Galisson F."/>
            <person name="Moszer I."/>
            <person name="Dybvig K."/>
            <person name="Wroblewski H."/>
            <person name="Viari A."/>
            <person name="Rocha E.P.C."/>
            <person name="Blanchard A."/>
        </authorList>
    </citation>
    <scope>NUCLEOTIDE SEQUENCE [LARGE SCALE GENOMIC DNA]</scope>
    <source>
        <strain evidence="2 3">UAB CTIP</strain>
    </source>
</reference>
<dbReference type="Pfam" id="PF04200">
    <property type="entry name" value="Lipoprotein_17"/>
    <property type="match status" value="5"/>
</dbReference>
<dbReference type="KEGG" id="mpu:MYPU_2160"/>
<evidence type="ECO:0000259" key="1">
    <source>
        <dbReference type="PROSITE" id="PS50008"/>
    </source>
</evidence>
<dbReference type="GO" id="GO:0004435">
    <property type="term" value="F:phosphatidylinositol-4,5-bisphosphate phospholipase C activity"/>
    <property type="evidence" value="ECO:0007669"/>
    <property type="project" value="InterPro"/>
</dbReference>
<dbReference type="PIR" id="H90538">
    <property type="entry name" value="H90538"/>
</dbReference>
<dbReference type="PROSITE" id="PS50008">
    <property type="entry name" value="PIPLC_Y_DOMAIN"/>
    <property type="match status" value="1"/>
</dbReference>
<organism evidence="3">
    <name type="scientific">Mycoplasmopsis pulmonis (strain UAB CTIP)</name>
    <name type="common">Mycoplasma pulmonis</name>
    <dbReference type="NCBI Taxonomy" id="272635"/>
    <lineage>
        <taxon>Bacteria</taxon>
        <taxon>Bacillati</taxon>
        <taxon>Mycoplasmatota</taxon>
        <taxon>Mycoplasmoidales</taxon>
        <taxon>Metamycoplasmataceae</taxon>
        <taxon>Mycoplasmopsis</taxon>
    </lineage>
</organism>
<keyword evidence="3" id="KW-1185">Reference proteome</keyword>
<name>Q98QZ4_MYCPU</name>
<proteinExistence type="predicted"/>
<dbReference type="AlphaFoldDB" id="Q98QZ4"/>
<accession>Q98QZ4</accession>
<dbReference type="BioCyc" id="MPUL272635:G1GT6-215-MONOMER"/>